<evidence type="ECO:0000313" key="2">
    <source>
        <dbReference type="EMBL" id="PWO00135.1"/>
    </source>
</evidence>
<organism evidence="2 3">
    <name type="scientific">Tilletiopsis washingtonensis</name>
    <dbReference type="NCBI Taxonomy" id="58919"/>
    <lineage>
        <taxon>Eukaryota</taxon>
        <taxon>Fungi</taxon>
        <taxon>Dikarya</taxon>
        <taxon>Basidiomycota</taxon>
        <taxon>Ustilaginomycotina</taxon>
        <taxon>Exobasidiomycetes</taxon>
        <taxon>Entylomatales</taxon>
        <taxon>Entylomatales incertae sedis</taxon>
        <taxon>Tilletiopsis</taxon>
    </lineage>
</organism>
<feature type="region of interest" description="Disordered" evidence="1">
    <location>
        <begin position="1"/>
        <end position="20"/>
    </location>
</feature>
<gene>
    <name evidence="2" type="ORF">FA09DRAFT_207046</name>
</gene>
<dbReference type="RefSeq" id="XP_025600413.1">
    <property type="nucleotide sequence ID" value="XM_025739470.1"/>
</dbReference>
<evidence type="ECO:0000256" key="1">
    <source>
        <dbReference type="SAM" id="MobiDB-lite"/>
    </source>
</evidence>
<name>A0A316ZGJ1_9BASI</name>
<dbReference type="AlphaFoldDB" id="A0A316ZGJ1"/>
<protein>
    <submittedName>
        <fullName evidence="2">Uncharacterized protein</fullName>
    </submittedName>
</protein>
<keyword evidence="3" id="KW-1185">Reference proteome</keyword>
<accession>A0A316ZGJ1</accession>
<proteinExistence type="predicted"/>
<sequence>MRRSCLHTTPRAPSGQRTAARGRGLISAAALRTAARAAITIETPRPRHLAQTAVLECPRTSSAERKAQSLRPHVLQAGRGWSEHAPSVPLRCSWLSLDSSRPTAATAATARRSGAGTRWVP</sequence>
<reference evidence="2 3" key="1">
    <citation type="journal article" date="2018" name="Mol. Biol. Evol.">
        <title>Broad Genomic Sampling Reveals a Smut Pathogenic Ancestry of the Fungal Clade Ustilaginomycotina.</title>
        <authorList>
            <person name="Kijpornyongpan T."/>
            <person name="Mondo S.J."/>
            <person name="Barry K."/>
            <person name="Sandor L."/>
            <person name="Lee J."/>
            <person name="Lipzen A."/>
            <person name="Pangilinan J."/>
            <person name="LaButti K."/>
            <person name="Hainaut M."/>
            <person name="Henrissat B."/>
            <person name="Grigoriev I.V."/>
            <person name="Spatafora J.W."/>
            <person name="Aime M.C."/>
        </authorList>
    </citation>
    <scope>NUCLEOTIDE SEQUENCE [LARGE SCALE GENOMIC DNA]</scope>
    <source>
        <strain evidence="2 3">MCA 4186</strain>
    </source>
</reference>
<evidence type="ECO:0000313" key="3">
    <source>
        <dbReference type="Proteomes" id="UP000245946"/>
    </source>
</evidence>
<dbReference type="GeneID" id="37267016"/>
<dbReference type="Proteomes" id="UP000245946">
    <property type="component" value="Unassembled WGS sequence"/>
</dbReference>
<dbReference type="EMBL" id="KZ819286">
    <property type="protein sequence ID" value="PWO00135.1"/>
    <property type="molecule type" value="Genomic_DNA"/>
</dbReference>